<evidence type="ECO:0000313" key="1">
    <source>
        <dbReference type="EMBL" id="MCP1173036.1"/>
    </source>
</evidence>
<reference evidence="2" key="1">
    <citation type="journal article" date="2023" name="Front. Microbiol.">
        <title>Ralstonia chuxiongensis sp. nov., Ralstonia mojiangensis sp. nov., and Ralstonia soli sp. nov., isolated from tobacco fields, are three novel species in the family Burkholderiaceae.</title>
        <authorList>
            <person name="Lu C.H."/>
            <person name="Zhang Y.Y."/>
            <person name="Jiang N."/>
            <person name="Chen W."/>
            <person name="Shao X."/>
            <person name="Zhao Z.M."/>
            <person name="Lu W.L."/>
            <person name="Hu X."/>
            <person name="Xi Y.X."/>
            <person name="Zou S.Y."/>
            <person name="Wei Q.J."/>
            <person name="Lin Z.L."/>
            <person name="Gong L."/>
            <person name="Gai X.T."/>
            <person name="Zhang L.Q."/>
            <person name="Li J.Y."/>
            <person name="Jin Y."/>
            <person name="Xia Z.Y."/>
        </authorList>
    </citation>
    <scope>NUCLEOTIDE SEQUENCE [LARGE SCALE GENOMIC DNA]</scope>
    <source>
        <strain evidence="2">21YRMH01-3</strain>
    </source>
</reference>
<gene>
    <name evidence="1" type="ORF">NKG59_11775</name>
</gene>
<organism evidence="1 2">
    <name type="scientific">Ralstonia chuxiongensis</name>
    <dbReference type="NCBI Taxonomy" id="2957504"/>
    <lineage>
        <taxon>Bacteria</taxon>
        <taxon>Pseudomonadati</taxon>
        <taxon>Pseudomonadota</taxon>
        <taxon>Betaproteobacteria</taxon>
        <taxon>Burkholderiales</taxon>
        <taxon>Burkholderiaceae</taxon>
        <taxon>Ralstonia</taxon>
    </lineage>
</organism>
<protein>
    <submittedName>
        <fullName evidence="1">Tail fiber assembly protein</fullName>
    </submittedName>
</protein>
<dbReference type="EMBL" id="JAMYWC010000003">
    <property type="protein sequence ID" value="MCP1173036.1"/>
    <property type="molecule type" value="Genomic_DNA"/>
</dbReference>
<evidence type="ECO:0000313" key="2">
    <source>
        <dbReference type="Proteomes" id="UP001162793"/>
    </source>
</evidence>
<dbReference type="Pfam" id="PF02413">
    <property type="entry name" value="Caudo_TAP"/>
    <property type="match status" value="1"/>
</dbReference>
<proteinExistence type="predicted"/>
<dbReference type="AlphaFoldDB" id="A0AA41WQ84"/>
<dbReference type="InterPro" id="IPR003458">
    <property type="entry name" value="Phage_T4_Gp38_tail_assem"/>
</dbReference>
<name>A0AA41WQ84_9RALS</name>
<sequence length="198" mass="21240">MDIYHYHPLFGICLGADLADEDPLEPGGSLVPAFATPRTPPDAPAGTVAVYVKSDGAVPSNWTEGDWEMQPDYRNVPIFSIADGAPYTLGGRYFGIGLLPADATTEPRPSLAHFWSGAAWVLNVDEAARLSKVAAAKERADRMEAARDAMVPLQLAAELGEATDAEAALLLAWKRYVVKLNRIDVGAADIQWPEVPAP</sequence>
<comment type="caution">
    <text evidence="1">The sequence shown here is derived from an EMBL/GenBank/DDBJ whole genome shotgun (WGS) entry which is preliminary data.</text>
</comment>
<accession>A0AA41WQ84</accession>
<dbReference type="Proteomes" id="UP001162793">
    <property type="component" value="Unassembled WGS sequence"/>
</dbReference>
<keyword evidence="2" id="KW-1185">Reference proteome</keyword>
<dbReference type="RefSeq" id="WP_253536925.1">
    <property type="nucleotide sequence ID" value="NZ_JAMYWC010000003.1"/>
</dbReference>